<evidence type="ECO:0000313" key="7">
    <source>
        <dbReference type="EMBL" id="GGS26219.1"/>
    </source>
</evidence>
<sequence>MTSDTPLRADARRNRARIVAAAREVFATRGIDVTLDEIARVAGVGVGTVYRRFSSKEALLEAVFDEVVSEVNTLIDAAAAEPDAWTGLVGLLTAVAERQAADRGLFQICHRVELGHAERIGAHFVPAVDSLVARAQAQGTIRPDVTGADLGPLMTMLGASFDLTRHIAPDLWRRYFTLLLDGLRLGPPTPLPVASPSHDDIHEAMKDKGC</sequence>
<dbReference type="SUPFAM" id="SSF48498">
    <property type="entry name" value="Tetracyclin repressor-like, C-terminal domain"/>
    <property type="match status" value="1"/>
</dbReference>
<feature type="compositionally biased region" description="Basic and acidic residues" evidence="5">
    <location>
        <begin position="197"/>
        <end position="210"/>
    </location>
</feature>
<dbReference type="InterPro" id="IPR050109">
    <property type="entry name" value="HTH-type_TetR-like_transc_reg"/>
</dbReference>
<dbReference type="SUPFAM" id="SSF46689">
    <property type="entry name" value="Homeodomain-like"/>
    <property type="match status" value="1"/>
</dbReference>
<dbReference type="PANTHER" id="PTHR30055">
    <property type="entry name" value="HTH-TYPE TRANSCRIPTIONAL REGULATOR RUTR"/>
    <property type="match status" value="1"/>
</dbReference>
<dbReference type="Pfam" id="PF21597">
    <property type="entry name" value="TetR_C_43"/>
    <property type="match status" value="1"/>
</dbReference>
<feature type="region of interest" description="Disordered" evidence="5">
    <location>
        <begin position="189"/>
        <end position="210"/>
    </location>
</feature>
<dbReference type="PRINTS" id="PR00455">
    <property type="entry name" value="HTHTETR"/>
</dbReference>
<dbReference type="EMBL" id="BMRB01000001">
    <property type="protein sequence ID" value="GGS26219.1"/>
    <property type="molecule type" value="Genomic_DNA"/>
</dbReference>
<gene>
    <name evidence="7" type="ORF">GCM10010171_19570</name>
</gene>
<comment type="caution">
    <text evidence="7">The sequence shown here is derived from an EMBL/GenBank/DDBJ whole genome shotgun (WGS) entry which is preliminary data.</text>
</comment>
<protein>
    <submittedName>
        <fullName evidence="7">TetR family transcriptional regulator</fullName>
    </submittedName>
</protein>
<feature type="DNA-binding region" description="H-T-H motif" evidence="4">
    <location>
        <begin position="34"/>
        <end position="53"/>
    </location>
</feature>
<evidence type="ECO:0000256" key="2">
    <source>
        <dbReference type="ARBA" id="ARBA00023125"/>
    </source>
</evidence>
<dbReference type="InterPro" id="IPR009057">
    <property type="entry name" value="Homeodomain-like_sf"/>
</dbReference>
<dbReference type="PROSITE" id="PS50977">
    <property type="entry name" value="HTH_TETR_2"/>
    <property type="match status" value="1"/>
</dbReference>
<feature type="domain" description="HTH tetR-type" evidence="6">
    <location>
        <begin position="12"/>
        <end position="71"/>
    </location>
</feature>
<dbReference type="Gene3D" id="1.10.357.10">
    <property type="entry name" value="Tetracycline Repressor, domain 2"/>
    <property type="match status" value="1"/>
</dbReference>
<dbReference type="GO" id="GO:0003700">
    <property type="term" value="F:DNA-binding transcription factor activity"/>
    <property type="evidence" value="ECO:0007669"/>
    <property type="project" value="TreeGrafter"/>
</dbReference>
<dbReference type="InterPro" id="IPR049445">
    <property type="entry name" value="TetR_SbtR-like_C"/>
</dbReference>
<evidence type="ECO:0000256" key="4">
    <source>
        <dbReference type="PROSITE-ProRule" id="PRU00335"/>
    </source>
</evidence>
<keyword evidence="8" id="KW-1185">Reference proteome</keyword>
<evidence type="ECO:0000313" key="8">
    <source>
        <dbReference type="Proteomes" id="UP000660680"/>
    </source>
</evidence>
<evidence type="ECO:0000256" key="3">
    <source>
        <dbReference type="ARBA" id="ARBA00023163"/>
    </source>
</evidence>
<accession>A0A918LAH4</accession>
<evidence type="ECO:0000256" key="1">
    <source>
        <dbReference type="ARBA" id="ARBA00023015"/>
    </source>
</evidence>
<dbReference type="GO" id="GO:0000976">
    <property type="term" value="F:transcription cis-regulatory region binding"/>
    <property type="evidence" value="ECO:0007669"/>
    <property type="project" value="TreeGrafter"/>
</dbReference>
<dbReference type="RefSeq" id="WP_189209883.1">
    <property type="nucleotide sequence ID" value="NZ_BMRB01000001.1"/>
</dbReference>
<dbReference type="Pfam" id="PF00440">
    <property type="entry name" value="TetR_N"/>
    <property type="match status" value="1"/>
</dbReference>
<evidence type="ECO:0000256" key="5">
    <source>
        <dbReference type="SAM" id="MobiDB-lite"/>
    </source>
</evidence>
<reference evidence="7" key="1">
    <citation type="journal article" date="2014" name="Int. J. Syst. Evol. Microbiol.">
        <title>Complete genome sequence of Corynebacterium casei LMG S-19264T (=DSM 44701T), isolated from a smear-ripened cheese.</title>
        <authorList>
            <consortium name="US DOE Joint Genome Institute (JGI-PGF)"/>
            <person name="Walter F."/>
            <person name="Albersmeier A."/>
            <person name="Kalinowski J."/>
            <person name="Ruckert C."/>
        </authorList>
    </citation>
    <scope>NUCLEOTIDE SEQUENCE</scope>
    <source>
        <strain evidence="7">JCM 3276</strain>
    </source>
</reference>
<dbReference type="InterPro" id="IPR023772">
    <property type="entry name" value="DNA-bd_HTH_TetR-type_CS"/>
</dbReference>
<dbReference type="InterPro" id="IPR036271">
    <property type="entry name" value="Tet_transcr_reg_TetR-rel_C_sf"/>
</dbReference>
<dbReference type="PANTHER" id="PTHR30055:SF234">
    <property type="entry name" value="HTH-TYPE TRANSCRIPTIONAL REGULATOR BETI"/>
    <property type="match status" value="1"/>
</dbReference>
<organism evidence="7 8">
    <name type="scientific">Actinokineospora fastidiosa</name>
    <dbReference type="NCBI Taxonomy" id="1816"/>
    <lineage>
        <taxon>Bacteria</taxon>
        <taxon>Bacillati</taxon>
        <taxon>Actinomycetota</taxon>
        <taxon>Actinomycetes</taxon>
        <taxon>Pseudonocardiales</taxon>
        <taxon>Pseudonocardiaceae</taxon>
        <taxon>Actinokineospora</taxon>
    </lineage>
</organism>
<keyword evidence="3" id="KW-0804">Transcription</keyword>
<dbReference type="PROSITE" id="PS01081">
    <property type="entry name" value="HTH_TETR_1"/>
    <property type="match status" value="1"/>
</dbReference>
<proteinExistence type="predicted"/>
<dbReference type="AlphaFoldDB" id="A0A918LAH4"/>
<keyword evidence="1" id="KW-0805">Transcription regulation</keyword>
<dbReference type="InterPro" id="IPR001647">
    <property type="entry name" value="HTH_TetR"/>
</dbReference>
<dbReference type="Proteomes" id="UP000660680">
    <property type="component" value="Unassembled WGS sequence"/>
</dbReference>
<keyword evidence="2 4" id="KW-0238">DNA-binding</keyword>
<name>A0A918LAH4_9PSEU</name>
<evidence type="ECO:0000259" key="6">
    <source>
        <dbReference type="PROSITE" id="PS50977"/>
    </source>
</evidence>
<reference evidence="7" key="2">
    <citation type="submission" date="2020-09" db="EMBL/GenBank/DDBJ databases">
        <authorList>
            <person name="Sun Q."/>
            <person name="Ohkuma M."/>
        </authorList>
    </citation>
    <scope>NUCLEOTIDE SEQUENCE</scope>
    <source>
        <strain evidence="7">JCM 3276</strain>
    </source>
</reference>